<dbReference type="Proteomes" id="UP000004358">
    <property type="component" value="Unassembled WGS sequence"/>
</dbReference>
<dbReference type="EMBL" id="AANZ01000039">
    <property type="protein sequence ID" value="EAQ77232.1"/>
    <property type="molecule type" value="Genomic_DNA"/>
</dbReference>
<dbReference type="InterPro" id="IPR013320">
    <property type="entry name" value="ConA-like_dom_sf"/>
</dbReference>
<dbReference type="AlphaFoldDB" id="A4A1Z8"/>
<feature type="domain" description="FecR protein" evidence="3">
    <location>
        <begin position="208"/>
        <end position="264"/>
    </location>
</feature>
<dbReference type="Pfam" id="PF13385">
    <property type="entry name" value="Laminin_G_3"/>
    <property type="match status" value="1"/>
</dbReference>
<keyword evidence="2" id="KW-1133">Transmembrane helix</keyword>
<dbReference type="Gene3D" id="2.60.120.1440">
    <property type="match status" value="1"/>
</dbReference>
<feature type="compositionally biased region" description="Polar residues" evidence="1">
    <location>
        <begin position="119"/>
        <end position="131"/>
    </location>
</feature>
<dbReference type="PANTHER" id="PTHR30273:SF2">
    <property type="entry name" value="PROTEIN FECR"/>
    <property type="match status" value="1"/>
</dbReference>
<comment type="caution">
    <text evidence="4">The sequence shown here is derived from an EMBL/GenBank/DDBJ whole genome shotgun (WGS) entry which is preliminary data.</text>
</comment>
<organism evidence="4 5">
    <name type="scientific">Blastopirellula marina DSM 3645</name>
    <dbReference type="NCBI Taxonomy" id="314230"/>
    <lineage>
        <taxon>Bacteria</taxon>
        <taxon>Pseudomonadati</taxon>
        <taxon>Planctomycetota</taxon>
        <taxon>Planctomycetia</taxon>
        <taxon>Pirellulales</taxon>
        <taxon>Pirellulaceae</taxon>
        <taxon>Blastopirellula</taxon>
    </lineage>
</organism>
<evidence type="ECO:0000259" key="3">
    <source>
        <dbReference type="Pfam" id="PF04773"/>
    </source>
</evidence>
<dbReference type="HOGENOM" id="CLU_487353_0_0_0"/>
<dbReference type="InterPro" id="IPR012373">
    <property type="entry name" value="Ferrdict_sens_TM"/>
</dbReference>
<dbReference type="RefSeq" id="WP_002654433.1">
    <property type="nucleotide sequence ID" value="NZ_CH672377.1"/>
</dbReference>
<proteinExistence type="predicted"/>
<sequence length="565" mass="63429">MSKERSAEANSELTQLLSEYANGEISPARLAQLEETLSESPDARKDYIHYFRVHAGLYDLVDELAQRDQQDESTGAVAAEQRKFEYRVYWLPVSIAFLAACILIACFALLPRWRDSADPSQSMAKSSSTSGGRKPGSFDLPAFTTSQPIAIISRMADVVMAPGQDSLHIGQGLSPQQLSVKSGLLQLDFLNGVTVVVQGTVELELISQTRCKLVRGQARVYADSLEDGFTLETDEATFIDRGTEFGVRVVPGKQAEVHVFDGQVDVLPRTGDPATRSVTTGRAMSISSQLQPQDILVRPDEFPSIRGMNERLSDLTSERYAKWRQDRQQILADEDLLVFYDFQTDPDNAQQVVNLAADGLNGNIVGCNVAAGRWPGKQSLEFKKFHDRVRINVPGEFDSITLSVWMRIDGFDRQFNSIMLTDYFQDGHIHWQFRSNGIVDLGIRPKNEERILYLSDPVLGYEDLGRWVQLVTVVDRDLGKVFHYLDGKLIMQAPIETGREPAYRAPSETLAKLRIGYAELGNWRRKDPGEPYSIRSLNGRMDEFAFYSRALNEAEVARLYEIGRP</sequence>
<evidence type="ECO:0000256" key="2">
    <source>
        <dbReference type="SAM" id="Phobius"/>
    </source>
</evidence>
<dbReference type="GO" id="GO:0016989">
    <property type="term" value="F:sigma factor antagonist activity"/>
    <property type="evidence" value="ECO:0007669"/>
    <property type="project" value="TreeGrafter"/>
</dbReference>
<dbReference type="Pfam" id="PF04773">
    <property type="entry name" value="FecR"/>
    <property type="match status" value="1"/>
</dbReference>
<dbReference type="eggNOG" id="COG3712">
    <property type="taxonomic scope" value="Bacteria"/>
</dbReference>
<dbReference type="SUPFAM" id="SSF49899">
    <property type="entry name" value="Concanavalin A-like lectins/glucanases"/>
    <property type="match status" value="1"/>
</dbReference>
<dbReference type="InterPro" id="IPR006860">
    <property type="entry name" value="FecR"/>
</dbReference>
<dbReference type="PANTHER" id="PTHR30273">
    <property type="entry name" value="PERIPLASMIC SIGNAL SENSOR AND SIGMA FACTOR ACTIVATOR FECR-RELATED"/>
    <property type="match status" value="1"/>
</dbReference>
<dbReference type="OrthoDB" id="258532at2"/>
<name>A4A1Z8_9BACT</name>
<protein>
    <recommendedName>
        <fullName evidence="3">FecR protein domain-containing protein</fullName>
    </recommendedName>
</protein>
<evidence type="ECO:0000256" key="1">
    <source>
        <dbReference type="SAM" id="MobiDB-lite"/>
    </source>
</evidence>
<feature type="region of interest" description="Disordered" evidence="1">
    <location>
        <begin position="119"/>
        <end position="141"/>
    </location>
</feature>
<gene>
    <name evidence="4" type="ORF">DSM3645_04195</name>
</gene>
<accession>A4A1Z8</accession>
<keyword evidence="2" id="KW-0812">Transmembrane</keyword>
<reference evidence="4 5" key="1">
    <citation type="submission" date="2006-02" db="EMBL/GenBank/DDBJ databases">
        <authorList>
            <person name="Amann R."/>
            <person name="Ferriera S."/>
            <person name="Johnson J."/>
            <person name="Kravitz S."/>
            <person name="Halpern A."/>
            <person name="Remington K."/>
            <person name="Beeson K."/>
            <person name="Tran B."/>
            <person name="Rogers Y.-H."/>
            <person name="Friedman R."/>
            <person name="Venter J.C."/>
        </authorList>
    </citation>
    <scope>NUCLEOTIDE SEQUENCE [LARGE SCALE GENOMIC DNA]</scope>
    <source>
        <strain evidence="4 5">DSM 3645</strain>
    </source>
</reference>
<dbReference type="Gene3D" id="2.60.120.200">
    <property type="match status" value="1"/>
</dbReference>
<keyword evidence="2" id="KW-0472">Membrane</keyword>
<evidence type="ECO:0000313" key="5">
    <source>
        <dbReference type="Proteomes" id="UP000004358"/>
    </source>
</evidence>
<evidence type="ECO:0000313" key="4">
    <source>
        <dbReference type="EMBL" id="EAQ77232.1"/>
    </source>
</evidence>
<dbReference type="STRING" id="314230.DSM3645_04195"/>
<feature type="transmembrane region" description="Helical" evidence="2">
    <location>
        <begin position="88"/>
        <end position="110"/>
    </location>
</feature>